<evidence type="ECO:0000256" key="4">
    <source>
        <dbReference type="ARBA" id="ARBA00022989"/>
    </source>
</evidence>
<evidence type="ECO:0000256" key="1">
    <source>
        <dbReference type="ARBA" id="ARBA00004651"/>
    </source>
</evidence>
<evidence type="ECO:0000256" key="2">
    <source>
        <dbReference type="ARBA" id="ARBA00022475"/>
    </source>
</evidence>
<gene>
    <name evidence="17" type="primary">Gpr17_3</name>
    <name evidence="17" type="ORF">GTO95_0010007</name>
</gene>
<feature type="transmembrane region" description="Helical" evidence="15">
    <location>
        <begin position="252"/>
        <end position="269"/>
    </location>
</feature>
<dbReference type="Proteomes" id="UP000736164">
    <property type="component" value="Unassembled WGS sequence"/>
</dbReference>
<dbReference type="GO" id="GO:0005886">
    <property type="term" value="C:plasma membrane"/>
    <property type="evidence" value="ECO:0007669"/>
    <property type="project" value="UniProtKB-SubCell"/>
</dbReference>
<dbReference type="InterPro" id="IPR000276">
    <property type="entry name" value="GPCR_Rhodpsn"/>
</dbReference>
<comment type="caution">
    <text evidence="17">The sequence shown here is derived from an EMBL/GenBank/DDBJ whole genome shotgun (WGS) entry which is preliminary data.</text>
</comment>
<feature type="non-terminal residue" evidence="17">
    <location>
        <position position="1"/>
    </location>
</feature>
<evidence type="ECO:0000256" key="5">
    <source>
        <dbReference type="ARBA" id="ARBA00023040"/>
    </source>
</evidence>
<evidence type="ECO:0000259" key="16">
    <source>
        <dbReference type="PROSITE" id="PS50262"/>
    </source>
</evidence>
<evidence type="ECO:0000256" key="12">
    <source>
        <dbReference type="ARBA" id="ARBA00069697"/>
    </source>
</evidence>
<protein>
    <recommendedName>
        <fullName evidence="12">Uracil nucleotide/cysteinyl leukotriene receptor</fullName>
    </recommendedName>
    <alternativeName>
        <fullName evidence="13">G-protein coupled receptor 17</fullName>
    </alternativeName>
</protein>
<dbReference type="GO" id="GO:0004930">
    <property type="term" value="F:G protein-coupled receptor activity"/>
    <property type="evidence" value="ECO:0007669"/>
    <property type="project" value="UniProtKB-KW"/>
</dbReference>
<evidence type="ECO:0000313" key="18">
    <source>
        <dbReference type="Proteomes" id="UP000736164"/>
    </source>
</evidence>
<organism evidence="17 18">
    <name type="scientific">Atractosteus spatula</name>
    <name type="common">Alligator gar</name>
    <name type="synonym">Lepisosteus spatula</name>
    <dbReference type="NCBI Taxonomy" id="7917"/>
    <lineage>
        <taxon>Eukaryota</taxon>
        <taxon>Metazoa</taxon>
        <taxon>Chordata</taxon>
        <taxon>Craniata</taxon>
        <taxon>Vertebrata</taxon>
        <taxon>Euteleostomi</taxon>
        <taxon>Actinopterygii</taxon>
        <taxon>Neopterygii</taxon>
        <taxon>Holostei</taxon>
        <taxon>Semionotiformes</taxon>
        <taxon>Lepisosteidae</taxon>
        <taxon>Atractosteus</taxon>
    </lineage>
</organism>
<feature type="transmembrane region" description="Helical" evidence="15">
    <location>
        <begin position="85"/>
        <end position="106"/>
    </location>
</feature>
<reference evidence="17" key="1">
    <citation type="journal article" date="2021" name="Cell">
        <title>Tracing the genetic footprints of vertebrate landing in non-teleost ray-finned fishes.</title>
        <authorList>
            <person name="Bi X."/>
            <person name="Wang K."/>
            <person name="Yang L."/>
            <person name="Pan H."/>
            <person name="Jiang H."/>
            <person name="Wei Q."/>
            <person name="Fang M."/>
            <person name="Yu H."/>
            <person name="Zhu C."/>
            <person name="Cai Y."/>
            <person name="He Y."/>
            <person name="Gan X."/>
            <person name="Zeng H."/>
            <person name="Yu D."/>
            <person name="Zhu Y."/>
            <person name="Jiang H."/>
            <person name="Qiu Q."/>
            <person name="Yang H."/>
            <person name="Zhang Y.E."/>
            <person name="Wang W."/>
            <person name="Zhu M."/>
            <person name="He S."/>
            <person name="Zhang G."/>
        </authorList>
    </citation>
    <scope>NUCLEOTIDE SEQUENCE</scope>
    <source>
        <strain evidence="17">Allg_001</strain>
    </source>
</reference>
<dbReference type="AlphaFoldDB" id="A0A8J7NNJ4"/>
<keyword evidence="18" id="KW-1185">Reference proteome</keyword>
<dbReference type="EMBL" id="JAAWVO010020061">
    <property type="protein sequence ID" value="MBN3315240.1"/>
    <property type="molecule type" value="Genomic_DNA"/>
</dbReference>
<evidence type="ECO:0000256" key="6">
    <source>
        <dbReference type="ARBA" id="ARBA00023136"/>
    </source>
</evidence>
<keyword evidence="2" id="KW-1003">Cell membrane</keyword>
<dbReference type="PROSITE" id="PS50262">
    <property type="entry name" value="G_PROTEIN_RECEP_F1_2"/>
    <property type="match status" value="1"/>
</dbReference>
<dbReference type="PANTHER" id="PTHR24232">
    <property type="entry name" value="G-PROTEIN COUPLED RECEPTOR"/>
    <property type="match status" value="1"/>
</dbReference>
<comment type="similarity">
    <text evidence="14">Belongs to the G-protein coupled receptor 1 family.</text>
</comment>
<dbReference type="Pfam" id="PF00001">
    <property type="entry name" value="7tm_1"/>
    <property type="match status" value="1"/>
</dbReference>
<evidence type="ECO:0000256" key="8">
    <source>
        <dbReference type="ARBA" id="ARBA00023170"/>
    </source>
</evidence>
<sequence length="342" mass="39751">MTAVVLNDSCLIQSLHFFLFLPRVGASMMNYNSSDKFYWDAKGSYLENCIFACYYFLIFILAVPGNTLALWVFVYHKKNKTSTVFLRNLAVADTSYVMILPMRIVYHIMDSNWPFGEVLCRIVGFLFYLNMYCSLYFMTCISLDRFIAVVFPVKSLRLRKPLYANIIAVTLWIILIITMFPLLISRQTIQLKNCTVCKQLYREQMSDRALVSLIVAFVIPLVTIVVSYLLIIHKLQKMHQENRPMKEKAFKMIILILANFLVAFVPYHINRVIYISAFNSKAVTQDKMAYLAFTNRITSSLTCISGVFDPVMYFFLTKTFQKSLMNLFCRKKTCTEEQMSIS</sequence>
<evidence type="ECO:0000256" key="10">
    <source>
        <dbReference type="ARBA" id="ARBA00023224"/>
    </source>
</evidence>
<evidence type="ECO:0000313" key="17">
    <source>
        <dbReference type="EMBL" id="MBN3315240.1"/>
    </source>
</evidence>
<evidence type="ECO:0000256" key="11">
    <source>
        <dbReference type="ARBA" id="ARBA00059735"/>
    </source>
</evidence>
<dbReference type="PROSITE" id="PS00237">
    <property type="entry name" value="G_PROTEIN_RECEP_F1_1"/>
    <property type="match status" value="1"/>
</dbReference>
<feature type="domain" description="G-protein coupled receptors family 1 profile" evidence="16">
    <location>
        <begin position="65"/>
        <end position="313"/>
    </location>
</feature>
<keyword evidence="5 14" id="KW-0297">G-protein coupled receptor</keyword>
<evidence type="ECO:0000256" key="14">
    <source>
        <dbReference type="RuleBase" id="RU000688"/>
    </source>
</evidence>
<proteinExistence type="inferred from homology"/>
<dbReference type="PRINTS" id="PR00237">
    <property type="entry name" value="GPCRRHODOPSN"/>
</dbReference>
<comment type="function">
    <text evidence="11">Dual specificity receptor for uracil nucleotides and cysteinyl leukotrienes (CysLTs). Signals through G(i) and inhibition of adenylyl cyclase. May mediate brain damage by nucleotides and CysLTs following ischemia.</text>
</comment>
<feature type="transmembrane region" description="Helical" evidence="15">
    <location>
        <begin position="50"/>
        <end position="73"/>
    </location>
</feature>
<keyword evidence="7" id="KW-1015">Disulfide bond</keyword>
<evidence type="ECO:0000256" key="7">
    <source>
        <dbReference type="ARBA" id="ARBA00023157"/>
    </source>
</evidence>
<feature type="transmembrane region" description="Helical" evidence="15">
    <location>
        <begin position="162"/>
        <end position="184"/>
    </location>
</feature>
<evidence type="ECO:0000256" key="3">
    <source>
        <dbReference type="ARBA" id="ARBA00022692"/>
    </source>
</evidence>
<keyword evidence="4 15" id="KW-1133">Transmembrane helix</keyword>
<dbReference type="PRINTS" id="PR01157">
    <property type="entry name" value="P2YPURNOCPTR"/>
</dbReference>
<feature type="transmembrane region" description="Helical" evidence="15">
    <location>
        <begin position="126"/>
        <end position="150"/>
    </location>
</feature>
<dbReference type="SUPFAM" id="SSF81321">
    <property type="entry name" value="Family A G protein-coupled receptor-like"/>
    <property type="match status" value="1"/>
</dbReference>
<evidence type="ECO:0000256" key="13">
    <source>
        <dbReference type="ARBA" id="ARBA00083865"/>
    </source>
</evidence>
<name>A0A8J7NNJ4_ATRSP</name>
<dbReference type="InterPro" id="IPR017452">
    <property type="entry name" value="GPCR_Rhodpsn_7TM"/>
</dbReference>
<evidence type="ECO:0000256" key="15">
    <source>
        <dbReference type="SAM" id="Phobius"/>
    </source>
</evidence>
<accession>A0A8J7NNJ4</accession>
<dbReference type="GO" id="GO:0007200">
    <property type="term" value="P:phospholipase C-activating G protein-coupled receptor signaling pathway"/>
    <property type="evidence" value="ECO:0007669"/>
    <property type="project" value="TreeGrafter"/>
</dbReference>
<dbReference type="Gene3D" id="1.20.1070.10">
    <property type="entry name" value="Rhodopsin 7-helix transmembrane proteins"/>
    <property type="match status" value="1"/>
</dbReference>
<keyword evidence="3 14" id="KW-0812">Transmembrane</keyword>
<keyword evidence="8 14" id="KW-0675">Receptor</keyword>
<dbReference type="FunFam" id="1.20.1070.10:FF:000152">
    <property type="entry name" value="uracil nucleotide/cysteinyl leukotriene receptor"/>
    <property type="match status" value="1"/>
</dbReference>
<feature type="transmembrane region" description="Helical" evidence="15">
    <location>
        <begin position="209"/>
        <end position="231"/>
    </location>
</feature>
<evidence type="ECO:0000256" key="9">
    <source>
        <dbReference type="ARBA" id="ARBA00023180"/>
    </source>
</evidence>
<feature type="non-terminal residue" evidence="17">
    <location>
        <position position="342"/>
    </location>
</feature>
<keyword evidence="10 14" id="KW-0807">Transducer</keyword>
<feature type="transmembrane region" description="Helical" evidence="15">
    <location>
        <begin position="289"/>
        <end position="316"/>
    </location>
</feature>
<comment type="subcellular location">
    <subcellularLocation>
        <location evidence="1">Cell membrane</location>
        <topology evidence="1">Multi-pass membrane protein</topology>
    </subcellularLocation>
</comment>
<keyword evidence="9" id="KW-0325">Glycoprotein</keyword>
<keyword evidence="6 15" id="KW-0472">Membrane</keyword>
<dbReference type="GO" id="GO:0035025">
    <property type="term" value="P:positive regulation of Rho protein signal transduction"/>
    <property type="evidence" value="ECO:0007669"/>
    <property type="project" value="TreeGrafter"/>
</dbReference>
<dbReference type="PANTHER" id="PTHR24232:SF105">
    <property type="entry name" value="URACIL NUCLEOTIDE_CYSTEINYL LEUKOTRIENE RECEPTOR-LIKE"/>
    <property type="match status" value="1"/>
</dbReference>